<dbReference type="EMBL" id="JACHWZ010000009">
    <property type="protein sequence ID" value="MBB3061296.1"/>
    <property type="molecule type" value="Genomic_DNA"/>
</dbReference>
<protein>
    <submittedName>
        <fullName evidence="1">Uncharacterized protein</fullName>
    </submittedName>
</protein>
<reference evidence="1 2" key="1">
    <citation type="submission" date="2020-08" db="EMBL/GenBank/DDBJ databases">
        <title>Genomic Encyclopedia of Type Strains, Phase III (KMG-III): the genomes of soil and plant-associated and newly described type strains.</title>
        <authorList>
            <person name="Whitman W."/>
        </authorList>
    </citation>
    <scope>NUCLEOTIDE SEQUENCE [LARGE SCALE GENOMIC DNA]</scope>
    <source>
        <strain evidence="1 2">CECT 8799</strain>
    </source>
</reference>
<comment type="caution">
    <text evidence="1">The sequence shown here is derived from an EMBL/GenBank/DDBJ whole genome shotgun (WGS) entry which is preliminary data.</text>
</comment>
<proteinExistence type="predicted"/>
<keyword evidence="2" id="KW-1185">Reference proteome</keyword>
<sequence>MEKTSTTVPAIIGLCREWCRETEAIWPRLQRFVEQMSDRIRIREAGVQVQRELPEGSHTVAELAYWQVQWVLGMEPAQLCDNTVAIARFCRVFLFAGELDRSALPPGSEQLFEELLEYTQWMETTLLMEIQGSVKSHRLEQLADAIHRSCRRLPEPARLSRISQLCGPLTTLSGSGQ</sequence>
<accession>A0A7W4WCZ0</accession>
<organism evidence="1 2">
    <name type="scientific">Microbulbifer rhizosphaerae</name>
    <dbReference type="NCBI Taxonomy" id="1562603"/>
    <lineage>
        <taxon>Bacteria</taxon>
        <taxon>Pseudomonadati</taxon>
        <taxon>Pseudomonadota</taxon>
        <taxon>Gammaproteobacteria</taxon>
        <taxon>Cellvibrionales</taxon>
        <taxon>Microbulbiferaceae</taxon>
        <taxon>Microbulbifer</taxon>
    </lineage>
</organism>
<gene>
    <name evidence="1" type="ORF">FHS09_002129</name>
</gene>
<dbReference type="Proteomes" id="UP000535937">
    <property type="component" value="Unassembled WGS sequence"/>
</dbReference>
<evidence type="ECO:0000313" key="1">
    <source>
        <dbReference type="EMBL" id="MBB3061296.1"/>
    </source>
</evidence>
<name>A0A7W4WCZ0_9GAMM</name>
<dbReference type="AlphaFoldDB" id="A0A7W4WCZ0"/>
<dbReference type="RefSeq" id="WP_183459562.1">
    <property type="nucleotide sequence ID" value="NZ_JACHWZ010000009.1"/>
</dbReference>
<evidence type="ECO:0000313" key="2">
    <source>
        <dbReference type="Proteomes" id="UP000535937"/>
    </source>
</evidence>